<feature type="transmembrane region" description="Helical" evidence="1">
    <location>
        <begin position="53"/>
        <end position="71"/>
    </location>
</feature>
<proteinExistence type="predicted"/>
<reference evidence="2" key="1">
    <citation type="journal article" date="2012" name="PLoS Genet.">
        <title>Comparative Genomics of Plant-Associated Pseudomonas spp.: Insights into Diversity and Inheritance of Traits Involved in Multitrophic Interactions.</title>
        <authorList>
            <person name="Loper J.E."/>
            <person name="Hassan K.A."/>
            <person name="Mavrodi D.V."/>
            <person name="Davis E.W.II."/>
            <person name="Lim C.K."/>
            <person name="Shaffer B.T."/>
            <person name="Elbourne L.D."/>
            <person name="Stockwell V.O."/>
            <person name="Hartney S.L."/>
            <person name="Breakwell K."/>
            <person name="Henkels M.D."/>
            <person name="Tetu S.G."/>
            <person name="Rangel L.I."/>
            <person name="Kidarsa T.A."/>
            <person name="Wilson N.L."/>
            <person name="van de Mortel J.E."/>
            <person name="Song C."/>
            <person name="Blumhagen R."/>
            <person name="Radune D."/>
            <person name="Hostetler J.B."/>
            <person name="Brinkac L.M."/>
            <person name="Durkin A.S."/>
            <person name="Kluepfel D.A."/>
            <person name="Wechter W.P."/>
            <person name="Anderson A.J."/>
            <person name="Kim Y.C."/>
            <person name="Pierson L.S.III."/>
            <person name="Pierson E.A."/>
            <person name="Lindow S.E."/>
            <person name="Kobayashi D.Y."/>
            <person name="Raaijmakers J.M."/>
            <person name="Weller D.M."/>
            <person name="Thomashow L.S."/>
            <person name="Allen A.E."/>
            <person name="Paulsen I.T."/>
        </authorList>
    </citation>
    <scope>NUCLEOTIDE SEQUENCE [LARGE SCALE GENOMIC DNA]</scope>
    <source>
        <strain evidence="2">SS101</strain>
    </source>
</reference>
<dbReference type="EMBL" id="JAAQYK010000006">
    <property type="protein sequence ID" value="NNA46009.1"/>
    <property type="molecule type" value="Genomic_DNA"/>
</dbReference>
<keyword evidence="1" id="KW-0472">Membrane</keyword>
<feature type="transmembrane region" description="Helical" evidence="1">
    <location>
        <begin position="102"/>
        <end position="120"/>
    </location>
</feature>
<evidence type="ECO:0000313" key="3">
    <source>
        <dbReference type="EMBL" id="NNA46009.1"/>
    </source>
</evidence>
<keyword evidence="1" id="KW-0812">Transmembrane</keyword>
<evidence type="ECO:0000313" key="4">
    <source>
        <dbReference type="Proteomes" id="UP000583279"/>
    </source>
</evidence>
<feature type="transmembrane region" description="Helical" evidence="1">
    <location>
        <begin position="327"/>
        <end position="349"/>
    </location>
</feature>
<evidence type="ECO:0000256" key="1">
    <source>
        <dbReference type="SAM" id="Phobius"/>
    </source>
</evidence>
<comment type="caution">
    <text evidence="2">The sequence shown here is derived from an EMBL/GenBank/DDBJ whole genome shotgun (WGS) entry which is preliminary data.</text>
</comment>
<protein>
    <submittedName>
        <fullName evidence="2">Benzoate transporter family protein</fullName>
    </submittedName>
    <submittedName>
        <fullName evidence="3">Benzoate/H(+) symporter BenE family transporter</fullName>
    </submittedName>
</protein>
<dbReference type="AlphaFoldDB" id="I4K3A8"/>
<dbReference type="HOGENOM" id="CLU_041268_2_0_6"/>
<dbReference type="PANTHER" id="PTHR30199">
    <property type="entry name" value="MFS FAMILY TRANSPORTER, PREDICTED SUBSTRATE BENZOATE"/>
    <property type="match status" value="1"/>
</dbReference>
<feature type="transmembrane region" description="Helical" evidence="1">
    <location>
        <begin position="20"/>
        <end position="41"/>
    </location>
</feature>
<dbReference type="PANTHER" id="PTHR30199:SF0">
    <property type="entry name" value="INNER MEMBRANE PROTEIN YDCO"/>
    <property type="match status" value="1"/>
</dbReference>
<dbReference type="RefSeq" id="WP_003192716.1">
    <property type="nucleotide sequence ID" value="NZ_CM001513.1"/>
</dbReference>
<feature type="transmembrane region" description="Helical" evidence="1">
    <location>
        <begin position="296"/>
        <end position="321"/>
    </location>
</feature>
<name>I4K3A8_9PSED</name>
<dbReference type="PATRIC" id="fig|1038924.3.peg.3501"/>
<evidence type="ECO:0000313" key="2">
    <source>
        <dbReference type="EMBL" id="EIK59198.1"/>
    </source>
</evidence>
<organism evidence="2">
    <name type="scientific">Pseudomonas lactis</name>
    <dbReference type="NCBI Taxonomy" id="1615674"/>
    <lineage>
        <taxon>Bacteria</taxon>
        <taxon>Pseudomonadati</taxon>
        <taxon>Pseudomonadota</taxon>
        <taxon>Gammaproteobacteria</taxon>
        <taxon>Pseudomonadales</taxon>
        <taxon>Pseudomonadaceae</taxon>
        <taxon>Pseudomonas</taxon>
    </lineage>
</organism>
<gene>
    <name evidence="3" type="primary">benE</name>
    <name evidence="3" type="ORF">HBO18_17935</name>
    <name evidence="2" type="ORF">PflSS101_3626</name>
</gene>
<dbReference type="GO" id="GO:0042925">
    <property type="term" value="F:benzoate transmembrane transporter activity"/>
    <property type="evidence" value="ECO:0007669"/>
    <property type="project" value="InterPro"/>
</dbReference>
<dbReference type="EMBL" id="AHPN01000001">
    <property type="protein sequence ID" value="EIK59198.1"/>
    <property type="molecule type" value="Genomic_DNA"/>
</dbReference>
<dbReference type="InterPro" id="IPR004711">
    <property type="entry name" value="Benzoate_Transporter"/>
</dbReference>
<feature type="transmembrane region" description="Helical" evidence="1">
    <location>
        <begin position="214"/>
        <end position="233"/>
    </location>
</feature>
<keyword evidence="1" id="KW-1133">Transmembrane helix</keyword>
<accession>I4K3A8</accession>
<sequence length="407" mass="41929">MPSSTPNASVRLSDLIPPIVAGLISVIVNYGGTFILVFQAAKVAGLSPELTASWVWSVSIGVGVTGLFLSWVSRTPIITAWSTPAAAFLVVALSTTPYAEAVGAYMISAAAFVLLGLSGYFEKVIRLIPPGVAAGLLAGILLQFGIGAFGGMSLDPMLVGLLIVAYLVLKRLTARYAVVGILALGLAFLMAQGRVDLSGLELQLAAPIFTRPEFSLNALLSVALPLFLITLTGQYMPGMLVLRNDGFNISANPIVTITGLGSLLMAPFGSHAFNIAAITAAICTGKQAHEEPSKRWIAGIAAGVFYILVGVFGVTLAALFMAFPATFITTLAGLALLGTIGGSLAGAMADASSREASLITFLAAAANITLFGIGGAFWGLLIGLAAYVVLNGQLPRRGLDARENAAN</sequence>
<dbReference type="NCBIfam" id="TIGR00843">
    <property type="entry name" value="benE"/>
    <property type="match status" value="1"/>
</dbReference>
<feature type="transmembrane region" description="Helical" evidence="1">
    <location>
        <begin position="176"/>
        <end position="194"/>
    </location>
</feature>
<dbReference type="Proteomes" id="UP000003213">
    <property type="component" value="Chromosome"/>
</dbReference>
<feature type="transmembrane region" description="Helical" evidence="1">
    <location>
        <begin position="361"/>
        <end position="390"/>
    </location>
</feature>
<dbReference type="Pfam" id="PF03594">
    <property type="entry name" value="BenE"/>
    <property type="match status" value="1"/>
</dbReference>
<feature type="transmembrane region" description="Helical" evidence="1">
    <location>
        <begin position="78"/>
        <end position="96"/>
    </location>
</feature>
<feature type="transmembrane region" description="Helical" evidence="1">
    <location>
        <begin position="127"/>
        <end position="146"/>
    </location>
</feature>
<dbReference type="GO" id="GO:0005886">
    <property type="term" value="C:plasma membrane"/>
    <property type="evidence" value="ECO:0007669"/>
    <property type="project" value="TreeGrafter"/>
</dbReference>
<dbReference type="Proteomes" id="UP000583279">
    <property type="component" value="Unassembled WGS sequence"/>
</dbReference>
<reference evidence="3 4" key="2">
    <citation type="journal article" date="2020" name="Front. Microbiol.">
        <title>Genetic Organization of the aprX-lipA2 Operon Affects the Proteolytic Potential of Pseudomonas Species in Milk.</title>
        <authorList>
            <person name="Maier C."/>
            <person name="Huptas C."/>
            <person name="von Neubeck M."/>
            <person name="Scherer S."/>
            <person name="Wenning M."/>
            <person name="Lucking G."/>
        </authorList>
    </citation>
    <scope>NUCLEOTIDE SEQUENCE [LARGE SCALE GENOMIC DNA]</scope>
    <source>
        <strain evidence="3 4">WS 4997</strain>
    </source>
</reference>